<reference evidence="1 2" key="1">
    <citation type="submission" date="2020-07" db="EMBL/GenBank/DDBJ databases">
        <title>Taxonomic proposal: Crassvirales, a new order of highly abundant and diverse bacterial viruses.</title>
        <authorList>
            <person name="Shkoporov A.N."/>
            <person name="Stockdale S.R."/>
            <person name="Guerin E."/>
            <person name="Ross R.P."/>
            <person name="Hill C."/>
        </authorList>
    </citation>
    <scope>NUCLEOTIDE SEQUENCE [LARGE SCALE GENOMIC DNA]</scope>
</reference>
<evidence type="ECO:0000313" key="1">
    <source>
        <dbReference type="EMBL" id="QOR59202.1"/>
    </source>
</evidence>
<accession>A0A7M1RZ54</accession>
<name>A0A7M1RZ54_9CAUD</name>
<proteinExistence type="predicted"/>
<protein>
    <submittedName>
        <fullName evidence="1">Uncharacterized protein</fullName>
    </submittedName>
</protein>
<dbReference type="RefSeq" id="YP_010111360.1">
    <property type="nucleotide sequence ID" value="NC_055880.1"/>
</dbReference>
<evidence type="ECO:0000313" key="2">
    <source>
        <dbReference type="Proteomes" id="UP000594132"/>
    </source>
</evidence>
<dbReference type="Proteomes" id="UP000594132">
    <property type="component" value="Segment"/>
</dbReference>
<organism evidence="1 2">
    <name type="scientific">uncultured phage cr111_1</name>
    <dbReference type="NCBI Taxonomy" id="2772071"/>
    <lineage>
        <taxon>Viruses</taxon>
        <taxon>Duplodnaviria</taxon>
        <taxon>Heunggongvirae</taxon>
        <taxon>Uroviricota</taxon>
        <taxon>Caudoviricetes</taxon>
        <taxon>Crassvirales</taxon>
        <taxon>Steigviridae</taxon>
        <taxon>Asinivirinae</taxon>
        <taxon>Lahndsivirus</taxon>
        <taxon>Lahndsivirus rarus</taxon>
    </lineage>
</organism>
<keyword evidence="2" id="KW-1185">Reference proteome</keyword>
<dbReference type="KEGG" id="vg:65129618"/>
<dbReference type="EMBL" id="MT774387">
    <property type="protein sequence ID" value="QOR59202.1"/>
    <property type="molecule type" value="Genomic_DNA"/>
</dbReference>
<dbReference type="GeneID" id="65129618"/>
<sequence>MKVTVITKPLWVRKNGKKGVHFVQEFFYANRIEDGKRTAYSIMSNRKGK</sequence>